<name>A0A8F2E6S1_9CAUD</name>
<dbReference type="RefSeq" id="YP_010652005.1">
    <property type="nucleotide sequence ID" value="NC_070784.1"/>
</dbReference>
<accession>A0A8F2E6S1</accession>
<reference evidence="1 2" key="1">
    <citation type="submission" date="2021-03" db="EMBL/GenBank/DDBJ databases">
        <authorList>
            <person name="Alqahtani R."/>
            <person name="Behailu E."/>
            <person name="Cappabianca D.W."/>
            <person name="Csanadi-Schwartz K.M."/>
            <person name="Dalal A.S."/>
            <person name="Fahim M.S."/>
            <person name="Franklin J.M."/>
            <person name="Gluckman M.H."/>
            <person name="Levine C.J."/>
            <person name="Martin N."/>
            <person name="Milza N."/>
            <person name="Najmabadi R."/>
            <person name="Newman A.M."/>
            <person name="Pajunar M."/>
            <person name="Qalawee I."/>
            <person name="Rizvi A."/>
            <person name="Samuel A."/>
            <person name="Smith A."/>
            <person name="Swann F.E."/>
            <person name="Sweeney P."/>
            <person name="Torres N.R."/>
            <person name="Ventrone L."/>
            <person name="Ventura L."/>
            <person name="Wroe M."/>
            <person name="Acquaye N.A."/>
            <person name="Agnes T.J."/>
            <person name="Ahmed A."/>
            <person name="Ahmed S."/>
            <person name="Amodu B.A."/>
            <person name="Arefeayne N.F."/>
            <person name="Asamoah-Frimpong E.A."/>
            <person name="Attaran A."/>
            <person name="Barragan J.M."/>
            <person name="Baumgarten L.N."/>
            <person name="Berhane B."/>
            <person name="Beyene A."/>
            <person name="Bhattarai B."/>
            <person name="Biondokin D.V."/>
            <person name="Boone B.K."/>
            <person name="Burney S.Z."/>
            <person name="Cayanan J.T."/>
            <person name="Cesta G."/>
            <person name="Chang J."/>
            <person name="Chavez J."/>
            <person name="Chorbajian C."/>
            <person name="Christian S."/>
            <person name="Corns J.R."/>
            <person name="Corns N.R."/>
            <person name="Cowan J.T."/>
            <person name="Coyne C."/>
            <person name="Dadzie B."/>
            <person name="Datu D.V."/>
            <person name="Deng B.C."/>
            <person name="Der L."/>
            <person name="Dickerson K."/>
            <person name="Dozier E."/>
            <person name="Egbunine A.O."/>
            <person name="Farooq M."/>
            <person name="Fonge A.E."/>
            <person name="Ghomsi-Nono M.P."/>
            <person name="Giampietro H."/>
            <person name="Gunnison R.P."/>
            <person name="Han S.H."/>
            <person name="Hennigan A.J."/>
            <person name="Hong A.N."/>
            <person name="Ijomor E.C."/>
            <person name="Jalali A."/>
            <person name="Jamil T.Z."/>
            <person name="Jenkins C.R."/>
            <person name="Joseph M.A."/>
            <person name="Jowanowitch O.J."/>
            <person name="Kang D."/>
            <person name="Khan A."/>
            <person name="Khan Z.K."/>
            <person name="Kiewe T."/>
            <person name="Kjerulf A.B."/>
            <person name="Kolosey V."/>
            <person name="Kurup M."/>
            <person name="Lee V.H."/>
            <person name="Llontop-Maldonado V."/>
            <person name="Long P."/>
            <person name="Lu N."/>
            <person name="Majekodunmi A."/>
            <person name="Malik H.W."/>
            <person name="Marcellino S.C."/>
            <person name="Martinez L.A."/>
            <person name="Meher F.N."/>
            <person name="Michelin M.A."/>
            <person name="Mitchell K.G."/>
            <person name="Mullens W.J."/>
            <person name="Nwakama C."/>
            <person name="Nwosu F.T."/>
            <person name="Oboh E.C."/>
            <person name="Odujinrin O."/>
            <person name="Ogunsan O."/>
            <person name="O'Neill K."/>
            <person name="Oxlaj J.A."/>
            <person name="Patel A.K."/>
            <person name="Patel B.R."/>
            <person name="Pham Q."/>
            <person name="Porter J."/>
            <person name="Portes J."/>
            <person name="Prokopenko A."/>
            <person name="Quraishi M."/>
            <person name="Qureshi M."/>
            <person name="Rivera A."/>
            <person name="Rubalsky V."/>
            <person name="Saikali Y."/>
            <person name="Saqaf K."/>
            <person name="Saroya S.R."/>
            <person name="Seas A."/>
            <person name="Shadrick R.E."/>
            <person name="Sharda N."/>
            <person name="Sigindere M.T."/>
            <person name="Simbi V.G."/>
            <person name="Thuzar C."/>
            <person name="Tran K."/>
            <person name="Tran V.D."/>
            <person name="Trang W."/>
            <person name="Vaishnav N."/>
            <person name="Vuong K."/>
            <person name="Walker C."/>
            <person name="Wallace S.A."/>
            <person name="Warfield J.C."/>
            <person name="Wikina T."/>
            <person name="Wobbeking F.T."/>
            <person name="Worrent L.D."/>
            <person name="Yan T."/>
            <person name="Zehra A."/>
            <person name="Avazpour P."/>
            <person name="Kim F.M."/>
            <person name="Mason K."/>
            <person name="Nguyen D.A."/>
            <person name="Pettit S.M."/>
            <person name="Zhou O.J."/>
            <person name="Brissett D.L."/>
            <person name="Gualtieri C."/>
            <person name="Hufford T.M."/>
            <person name="Ko J.M."/>
            <person name="Novak J.K."/>
            <person name="Smith Z.M."/>
            <person name="Mayer-Bacon C."/>
            <person name="Erill I."/>
            <person name="Caruso S.M."/>
            <person name="Garlena R.A."/>
            <person name="Russell D.A."/>
            <person name="Pope W.H."/>
            <person name="Jacobs-Sera D."/>
            <person name="Hatfull G.F."/>
        </authorList>
    </citation>
    <scope>NUCLEOTIDE SEQUENCE [LARGE SCALE GENOMIC DNA]</scope>
</reference>
<protein>
    <submittedName>
        <fullName evidence="1">Uncharacterized protein</fullName>
    </submittedName>
</protein>
<dbReference type="Proteomes" id="UP000683399">
    <property type="component" value="Segment"/>
</dbReference>
<dbReference type="EMBL" id="MW822145">
    <property type="protein sequence ID" value="QWT30048.1"/>
    <property type="molecule type" value="Genomic_DNA"/>
</dbReference>
<organism evidence="1 2">
    <name type="scientific">Streptomyces phage TunaTartare</name>
    <dbReference type="NCBI Taxonomy" id="2848887"/>
    <lineage>
        <taxon>Viruses</taxon>
        <taxon>Duplodnaviria</taxon>
        <taxon>Heunggongvirae</taxon>
        <taxon>Uroviricota</taxon>
        <taxon>Caudoviricetes</taxon>
        <taxon>Stanwilliamsviridae</taxon>
        <taxon>Loccivirinae</taxon>
        <taxon>Faustvirus</taxon>
        <taxon>Faustvirus tunatartare</taxon>
    </lineage>
</organism>
<dbReference type="KEGG" id="vg:77927752"/>
<proteinExistence type="predicted"/>
<dbReference type="GeneID" id="77927752"/>
<evidence type="ECO:0000313" key="1">
    <source>
        <dbReference type="EMBL" id="QWT30048.1"/>
    </source>
</evidence>
<evidence type="ECO:0000313" key="2">
    <source>
        <dbReference type="Proteomes" id="UP000683399"/>
    </source>
</evidence>
<keyword evidence="2" id="KW-1185">Reference proteome</keyword>
<gene>
    <name evidence="1" type="primary">184</name>
    <name evidence="1" type="ORF">SEA_TUNATARTARE_184</name>
</gene>
<sequence>MMGISLWRNGEVETGTSLVYLGEAVVLEHNNKGETTPHYFETEAKAQEFIIKQAYALLSLGYEVYT</sequence>